<dbReference type="Pfam" id="PF13242">
    <property type="entry name" value="Hydrolase_like"/>
    <property type="match status" value="1"/>
</dbReference>
<dbReference type="RefSeq" id="WP_099242568.1">
    <property type="nucleotide sequence ID" value="NZ_FXXP01000001.1"/>
</dbReference>
<keyword evidence="1" id="KW-0378">Hydrolase</keyword>
<dbReference type="InterPro" id="IPR023214">
    <property type="entry name" value="HAD_sf"/>
</dbReference>
<evidence type="ECO:0000313" key="2">
    <source>
        <dbReference type="Proteomes" id="UP000225972"/>
    </source>
</evidence>
<dbReference type="NCBIfam" id="TIGR01460">
    <property type="entry name" value="HAD-SF-IIA"/>
    <property type="match status" value="1"/>
</dbReference>
<dbReference type="GO" id="GO:0005737">
    <property type="term" value="C:cytoplasm"/>
    <property type="evidence" value="ECO:0007669"/>
    <property type="project" value="TreeGrafter"/>
</dbReference>
<dbReference type="PANTHER" id="PTHR19288:SF90">
    <property type="entry name" value="OS08G0542600 PROTEIN"/>
    <property type="match status" value="1"/>
</dbReference>
<dbReference type="OrthoDB" id="148966at2"/>
<reference evidence="2" key="1">
    <citation type="submission" date="2017-05" db="EMBL/GenBank/DDBJ databases">
        <authorList>
            <person name="Rodrigo-Torres L."/>
            <person name="Arahal R. D."/>
            <person name="Lucena T."/>
        </authorList>
    </citation>
    <scope>NUCLEOTIDE SEQUENCE [LARGE SCALE GENOMIC DNA]</scope>
    <source>
        <strain evidence="2">CECT 8649</strain>
    </source>
</reference>
<dbReference type="InterPro" id="IPR006357">
    <property type="entry name" value="HAD-SF_hydro_IIA"/>
</dbReference>
<dbReference type="EMBL" id="FXXP01000001">
    <property type="protein sequence ID" value="SMX26614.1"/>
    <property type="molecule type" value="Genomic_DNA"/>
</dbReference>
<sequence length="301" mass="32734">MTSFLSPQWAFERYEAIRPRLPRAEFPSQSTFGQSLADTAQHFDAYILDAFGVLNRGEEAIAGAVERLQELRGLGKRLIVLTNAASYTRVQLLAKYHRLGFDFTADEVVSSRDVALASLPVLESGAPWAAAALAEDDFSDSPFPLRNLHLDPSLYERAGGFLLLSSQNWGDADTIRLRDALRRNPRPLVVANPDLVAPRVDGLSLEPGTIAHEIADQLGTQPLFFGKPYKNAFDVALARLAGIPKSRIAMVGDTLHTDVLGGSAAGVGTILITRHGLFRGLEVDPFIQASGICPNWVVETT</sequence>
<dbReference type="InterPro" id="IPR036412">
    <property type="entry name" value="HAD-like_sf"/>
</dbReference>
<dbReference type="PANTHER" id="PTHR19288">
    <property type="entry name" value="4-NITROPHENYLPHOSPHATASE-RELATED"/>
    <property type="match status" value="1"/>
</dbReference>
<organism evidence="1 2">
    <name type="scientific">Pelagimonas phthalicica</name>
    <dbReference type="NCBI Taxonomy" id="1037362"/>
    <lineage>
        <taxon>Bacteria</taxon>
        <taxon>Pseudomonadati</taxon>
        <taxon>Pseudomonadota</taxon>
        <taxon>Alphaproteobacteria</taxon>
        <taxon>Rhodobacterales</taxon>
        <taxon>Roseobacteraceae</taxon>
        <taxon>Pelagimonas</taxon>
    </lineage>
</organism>
<dbReference type="Proteomes" id="UP000225972">
    <property type="component" value="Unassembled WGS sequence"/>
</dbReference>
<evidence type="ECO:0000313" key="1">
    <source>
        <dbReference type="EMBL" id="SMX26614.1"/>
    </source>
</evidence>
<dbReference type="SUPFAM" id="SSF56784">
    <property type="entry name" value="HAD-like"/>
    <property type="match status" value="1"/>
</dbReference>
<name>A0A238J8R0_9RHOB</name>
<dbReference type="Pfam" id="PF13344">
    <property type="entry name" value="Hydrolase_6"/>
    <property type="match status" value="1"/>
</dbReference>
<protein>
    <submittedName>
        <fullName evidence="1">Putative hydrolase YutF</fullName>
        <ecNumber evidence="1">3.-.-.-</ecNumber>
    </submittedName>
</protein>
<gene>
    <name evidence="1" type="primary">yutF</name>
    <name evidence="1" type="ORF">TRP8649_00698</name>
</gene>
<accession>A0A238J8R0</accession>
<proteinExistence type="predicted"/>
<dbReference type="EC" id="3.-.-.-" evidence="1"/>
<keyword evidence="2" id="KW-1185">Reference proteome</keyword>
<dbReference type="GO" id="GO:0016791">
    <property type="term" value="F:phosphatase activity"/>
    <property type="evidence" value="ECO:0007669"/>
    <property type="project" value="TreeGrafter"/>
</dbReference>
<dbReference type="AlphaFoldDB" id="A0A238J8R0"/>
<dbReference type="Gene3D" id="3.40.50.1000">
    <property type="entry name" value="HAD superfamily/HAD-like"/>
    <property type="match status" value="2"/>
</dbReference>